<keyword evidence="3" id="KW-1185">Reference proteome</keyword>
<dbReference type="InterPro" id="IPR011990">
    <property type="entry name" value="TPR-like_helical_dom_sf"/>
</dbReference>
<feature type="region of interest" description="Disordered" evidence="1">
    <location>
        <begin position="110"/>
        <end position="147"/>
    </location>
</feature>
<organism evidence="2 3">
    <name type="scientific">Lupinus albus</name>
    <name type="common">White lupine</name>
    <name type="synonym">Lupinus termis</name>
    <dbReference type="NCBI Taxonomy" id="3870"/>
    <lineage>
        <taxon>Eukaryota</taxon>
        <taxon>Viridiplantae</taxon>
        <taxon>Streptophyta</taxon>
        <taxon>Embryophyta</taxon>
        <taxon>Tracheophyta</taxon>
        <taxon>Spermatophyta</taxon>
        <taxon>Magnoliopsida</taxon>
        <taxon>eudicotyledons</taxon>
        <taxon>Gunneridae</taxon>
        <taxon>Pentapetalae</taxon>
        <taxon>rosids</taxon>
        <taxon>fabids</taxon>
        <taxon>Fabales</taxon>
        <taxon>Fabaceae</taxon>
        <taxon>Papilionoideae</taxon>
        <taxon>50 kb inversion clade</taxon>
        <taxon>genistoids sensu lato</taxon>
        <taxon>core genistoids</taxon>
        <taxon>Genisteae</taxon>
        <taxon>Lupinus</taxon>
    </lineage>
</organism>
<gene>
    <name evidence="2" type="ORF">Lalb_Chr11g0075141</name>
</gene>
<dbReference type="Gene3D" id="1.25.40.10">
    <property type="entry name" value="Tetratricopeptide repeat domain"/>
    <property type="match status" value="1"/>
</dbReference>
<dbReference type="EMBL" id="WOCE01000011">
    <property type="protein sequence ID" value="KAE9604758.1"/>
    <property type="molecule type" value="Genomic_DNA"/>
</dbReference>
<dbReference type="PANTHER" id="PTHR36792">
    <property type="entry name" value="EXPRESSED PROTEIN"/>
    <property type="match status" value="1"/>
</dbReference>
<dbReference type="OrthoDB" id="2384430at2759"/>
<dbReference type="PANTHER" id="PTHR36792:SF7">
    <property type="entry name" value="TETRATRICOPEPTIDE-LIKE HELICAL DOMAIN-CONTAINING PROTEIN-RELATED"/>
    <property type="match status" value="1"/>
</dbReference>
<dbReference type="InterPro" id="IPR006597">
    <property type="entry name" value="Sel1-like"/>
</dbReference>
<proteinExistence type="predicted"/>
<dbReference type="SMART" id="SM00671">
    <property type="entry name" value="SEL1"/>
    <property type="match status" value="1"/>
</dbReference>
<comment type="caution">
    <text evidence="2">The sequence shown here is derived from an EMBL/GenBank/DDBJ whole genome shotgun (WGS) entry which is preliminary data.</text>
</comment>
<evidence type="ECO:0000313" key="2">
    <source>
        <dbReference type="EMBL" id="KAE9604758.1"/>
    </source>
</evidence>
<sequence length="147" mass="16406">MGKSLQSAARLQALSRIVSSPKPHLHNRPKQTKHVDTVKVEGPKNENFVVGEQCRTPLAKVVADCTKRWFQDTLKEAKGGDISMQVLIAQMYNNGYGVPKDPRKGHAWISKASRSRNSVWKVSEKQPGYRASDSDSCEPENKAKSYP</sequence>
<evidence type="ECO:0000313" key="3">
    <source>
        <dbReference type="Proteomes" id="UP000447434"/>
    </source>
</evidence>
<dbReference type="SUPFAM" id="SSF81901">
    <property type="entry name" value="HCP-like"/>
    <property type="match status" value="1"/>
</dbReference>
<name>A0A6A4PT89_LUPAL</name>
<dbReference type="AlphaFoldDB" id="A0A6A4PT89"/>
<protein>
    <recommendedName>
        <fullName evidence="4">Tetratricopeptide-like helical domain-containing protein</fullName>
    </recommendedName>
</protein>
<accession>A0A6A4PT89</accession>
<evidence type="ECO:0008006" key="4">
    <source>
        <dbReference type="Google" id="ProtNLM"/>
    </source>
</evidence>
<reference evidence="3" key="1">
    <citation type="journal article" date="2020" name="Nat. Commun.">
        <title>Genome sequence of the cluster root forming white lupin.</title>
        <authorList>
            <person name="Hufnagel B."/>
            <person name="Marques A."/>
            <person name="Soriano A."/>
            <person name="Marques L."/>
            <person name="Divol F."/>
            <person name="Doumas P."/>
            <person name="Sallet E."/>
            <person name="Mancinotti D."/>
            <person name="Carrere S."/>
            <person name="Marande W."/>
            <person name="Arribat S."/>
            <person name="Keller J."/>
            <person name="Huneau C."/>
            <person name="Blein T."/>
            <person name="Aime D."/>
            <person name="Laguerre M."/>
            <person name="Taylor J."/>
            <person name="Schubert V."/>
            <person name="Nelson M."/>
            <person name="Geu-Flores F."/>
            <person name="Crespi M."/>
            <person name="Gallardo-Guerrero K."/>
            <person name="Delaux P.-M."/>
            <person name="Salse J."/>
            <person name="Berges H."/>
            <person name="Guyot R."/>
            <person name="Gouzy J."/>
            <person name="Peret B."/>
        </authorList>
    </citation>
    <scope>NUCLEOTIDE SEQUENCE [LARGE SCALE GENOMIC DNA]</scope>
    <source>
        <strain evidence="3">cv. Amiga</strain>
    </source>
</reference>
<dbReference type="Proteomes" id="UP000447434">
    <property type="component" value="Chromosome 11"/>
</dbReference>
<evidence type="ECO:0000256" key="1">
    <source>
        <dbReference type="SAM" id="MobiDB-lite"/>
    </source>
</evidence>